<dbReference type="PANTHER" id="PTHR10032:SF271">
    <property type="entry name" value="RH12261P-RELATED"/>
    <property type="match status" value="1"/>
</dbReference>
<dbReference type="GO" id="GO:0000978">
    <property type="term" value="F:RNA polymerase II cis-regulatory region sequence-specific DNA binding"/>
    <property type="evidence" value="ECO:0007669"/>
    <property type="project" value="TreeGrafter"/>
</dbReference>
<proteinExistence type="predicted"/>
<dbReference type="FunFam" id="3.30.160.60:FF:000100">
    <property type="entry name" value="Zinc finger 45-like"/>
    <property type="match status" value="1"/>
</dbReference>
<evidence type="ECO:0000259" key="9">
    <source>
        <dbReference type="PROSITE" id="PS50157"/>
    </source>
</evidence>
<protein>
    <recommendedName>
        <fullName evidence="9">C2H2-type domain-containing protein</fullName>
    </recommendedName>
</protein>
<dbReference type="GO" id="GO:0005634">
    <property type="term" value="C:nucleus"/>
    <property type="evidence" value="ECO:0007669"/>
    <property type="project" value="UniProtKB-SubCell"/>
</dbReference>
<evidence type="ECO:0000256" key="1">
    <source>
        <dbReference type="ARBA" id="ARBA00004123"/>
    </source>
</evidence>
<comment type="caution">
    <text evidence="10">The sequence shown here is derived from an EMBL/GenBank/DDBJ whole genome shotgun (WGS) entry which is preliminary data.</text>
</comment>
<evidence type="ECO:0000256" key="2">
    <source>
        <dbReference type="ARBA" id="ARBA00022723"/>
    </source>
</evidence>
<keyword evidence="4 7" id="KW-0863">Zinc-finger</keyword>
<keyword evidence="3" id="KW-0677">Repeat</keyword>
<dbReference type="Pfam" id="PF00096">
    <property type="entry name" value="zf-C2H2"/>
    <property type="match status" value="1"/>
</dbReference>
<feature type="compositionally biased region" description="Basic and acidic residues" evidence="8">
    <location>
        <begin position="100"/>
        <end position="117"/>
    </location>
</feature>
<feature type="domain" description="C2H2-type" evidence="9">
    <location>
        <begin position="38"/>
        <end position="60"/>
    </location>
</feature>
<dbReference type="PROSITE" id="PS50157">
    <property type="entry name" value="ZINC_FINGER_C2H2_2"/>
    <property type="match status" value="2"/>
</dbReference>
<evidence type="ECO:0000256" key="7">
    <source>
        <dbReference type="PROSITE-ProRule" id="PRU00042"/>
    </source>
</evidence>
<evidence type="ECO:0000256" key="6">
    <source>
        <dbReference type="ARBA" id="ARBA00023242"/>
    </source>
</evidence>
<dbReference type="EMBL" id="CAIIXF020000012">
    <property type="protein sequence ID" value="CAH1802437.1"/>
    <property type="molecule type" value="Genomic_DNA"/>
</dbReference>
<dbReference type="Gene3D" id="3.30.160.60">
    <property type="entry name" value="Classic Zinc Finger"/>
    <property type="match status" value="1"/>
</dbReference>
<evidence type="ECO:0000256" key="4">
    <source>
        <dbReference type="ARBA" id="ARBA00022771"/>
    </source>
</evidence>
<dbReference type="SMART" id="SM00355">
    <property type="entry name" value="ZnF_C2H2"/>
    <property type="match status" value="2"/>
</dbReference>
<dbReference type="PANTHER" id="PTHR10032">
    <property type="entry name" value="ZINC FINGER PROTEIN WITH KRAB AND SCAN DOMAINS"/>
    <property type="match status" value="1"/>
</dbReference>
<organism evidence="10 11">
    <name type="scientific">Owenia fusiformis</name>
    <name type="common">Polychaete worm</name>
    <dbReference type="NCBI Taxonomy" id="6347"/>
    <lineage>
        <taxon>Eukaryota</taxon>
        <taxon>Metazoa</taxon>
        <taxon>Spiralia</taxon>
        <taxon>Lophotrochozoa</taxon>
        <taxon>Annelida</taxon>
        <taxon>Polychaeta</taxon>
        <taxon>Sedentaria</taxon>
        <taxon>Canalipalpata</taxon>
        <taxon>Sabellida</taxon>
        <taxon>Oweniida</taxon>
        <taxon>Oweniidae</taxon>
        <taxon>Owenia</taxon>
    </lineage>
</organism>
<sequence length="249" mass="29413">MSLWSRTDKENTSSENIKRKSTDADLSQEKKRFKKESVLCEKCGKTFRNNFDLNRHMKSHREYMCTSCTRSFDCRNALKSHMFRKHSQSGGAEPDQIEQESNHSNDEEVHEQDHQPWENEDGEIDQDLKQIYESHGRVIKLDHSRGTIQDVYNFHLADGQLSYNQVNEQLNEIFNEQKHVFKISLSLGFVLRNIETNQLRYFYPHNNEGLLSSPILISDTEDLEELKRKLNDLDFINLVFKLRPNTKWS</sequence>
<dbReference type="Proteomes" id="UP000749559">
    <property type="component" value="Unassembled WGS sequence"/>
</dbReference>
<comment type="subcellular location">
    <subcellularLocation>
        <location evidence="1">Nucleus</location>
    </subcellularLocation>
</comment>
<dbReference type="AlphaFoldDB" id="A0A8S4Q8Q4"/>
<feature type="region of interest" description="Disordered" evidence="8">
    <location>
        <begin position="85"/>
        <end position="120"/>
    </location>
</feature>
<evidence type="ECO:0000256" key="3">
    <source>
        <dbReference type="ARBA" id="ARBA00022737"/>
    </source>
</evidence>
<feature type="domain" description="C2H2-type" evidence="9">
    <location>
        <begin position="63"/>
        <end position="91"/>
    </location>
</feature>
<evidence type="ECO:0000256" key="5">
    <source>
        <dbReference type="ARBA" id="ARBA00022833"/>
    </source>
</evidence>
<dbReference type="InterPro" id="IPR036236">
    <property type="entry name" value="Znf_C2H2_sf"/>
</dbReference>
<dbReference type="OrthoDB" id="6138345at2759"/>
<dbReference type="GO" id="GO:0009913">
    <property type="term" value="P:epidermal cell differentiation"/>
    <property type="evidence" value="ECO:0007669"/>
    <property type="project" value="TreeGrafter"/>
</dbReference>
<reference evidence="10" key="1">
    <citation type="submission" date="2022-03" db="EMBL/GenBank/DDBJ databases">
        <authorList>
            <person name="Martin C."/>
        </authorList>
    </citation>
    <scope>NUCLEOTIDE SEQUENCE</scope>
</reference>
<gene>
    <name evidence="10" type="ORF">OFUS_LOCUS26115</name>
</gene>
<keyword evidence="11" id="KW-1185">Reference proteome</keyword>
<accession>A0A8S4Q8Q4</accession>
<evidence type="ECO:0000313" key="11">
    <source>
        <dbReference type="Proteomes" id="UP000749559"/>
    </source>
</evidence>
<dbReference type="PROSITE" id="PS00028">
    <property type="entry name" value="ZINC_FINGER_C2H2_1"/>
    <property type="match status" value="2"/>
</dbReference>
<keyword evidence="2" id="KW-0479">Metal-binding</keyword>
<dbReference type="SUPFAM" id="SSF57667">
    <property type="entry name" value="beta-beta-alpha zinc fingers"/>
    <property type="match status" value="1"/>
</dbReference>
<dbReference type="InterPro" id="IPR013087">
    <property type="entry name" value="Znf_C2H2_type"/>
</dbReference>
<dbReference type="GO" id="GO:0008270">
    <property type="term" value="F:zinc ion binding"/>
    <property type="evidence" value="ECO:0007669"/>
    <property type="project" value="UniProtKB-KW"/>
</dbReference>
<evidence type="ECO:0000256" key="8">
    <source>
        <dbReference type="SAM" id="MobiDB-lite"/>
    </source>
</evidence>
<evidence type="ECO:0000313" key="10">
    <source>
        <dbReference type="EMBL" id="CAH1802437.1"/>
    </source>
</evidence>
<keyword evidence="6" id="KW-0539">Nucleus</keyword>
<feature type="non-terminal residue" evidence="10">
    <location>
        <position position="1"/>
    </location>
</feature>
<feature type="region of interest" description="Disordered" evidence="8">
    <location>
        <begin position="1"/>
        <end position="28"/>
    </location>
</feature>
<name>A0A8S4Q8Q4_OWEFU</name>
<dbReference type="GO" id="GO:0000981">
    <property type="term" value="F:DNA-binding transcription factor activity, RNA polymerase II-specific"/>
    <property type="evidence" value="ECO:0007669"/>
    <property type="project" value="TreeGrafter"/>
</dbReference>
<keyword evidence="5" id="KW-0862">Zinc</keyword>
<dbReference type="InterPro" id="IPR027756">
    <property type="entry name" value="Ovo-like"/>
</dbReference>